<evidence type="ECO:0008006" key="3">
    <source>
        <dbReference type="Google" id="ProtNLM"/>
    </source>
</evidence>
<dbReference type="AlphaFoldDB" id="A0A250G018"/>
<accession>A0A250G018</accession>
<organism evidence="1 2">
    <name type="scientific">Capnocytophaga canimorsus</name>
    <dbReference type="NCBI Taxonomy" id="28188"/>
    <lineage>
        <taxon>Bacteria</taxon>
        <taxon>Pseudomonadati</taxon>
        <taxon>Bacteroidota</taxon>
        <taxon>Flavobacteriia</taxon>
        <taxon>Flavobacteriales</taxon>
        <taxon>Flavobacteriaceae</taxon>
        <taxon>Capnocytophaga</taxon>
    </lineage>
</organism>
<dbReference type="Proteomes" id="UP000243136">
    <property type="component" value="Chromosome"/>
</dbReference>
<gene>
    <name evidence="1" type="ORF">CGC56_00140</name>
</gene>
<reference evidence="2" key="1">
    <citation type="submission" date="2017-06" db="EMBL/GenBank/DDBJ databases">
        <title>Capnocytophaga spp. assemblies.</title>
        <authorList>
            <person name="Gulvik C.A."/>
        </authorList>
    </citation>
    <scope>NUCLEOTIDE SEQUENCE [LARGE SCALE GENOMIC DNA]</scope>
    <source>
        <strain evidence="2">H5594</strain>
    </source>
</reference>
<dbReference type="EMBL" id="CP022388">
    <property type="protein sequence ID" value="ATA90720.1"/>
    <property type="molecule type" value="Genomic_DNA"/>
</dbReference>
<proteinExistence type="predicted"/>
<dbReference type="PROSITE" id="PS51257">
    <property type="entry name" value="PROKAR_LIPOPROTEIN"/>
    <property type="match status" value="1"/>
</dbReference>
<evidence type="ECO:0000313" key="2">
    <source>
        <dbReference type="Proteomes" id="UP000243136"/>
    </source>
</evidence>
<evidence type="ECO:0000313" key="1">
    <source>
        <dbReference type="EMBL" id="ATA90720.1"/>
    </source>
</evidence>
<sequence>MKNIIYLLSVLFIIGCQKDDNGNSTESIFPRKELKPKEIIVKQGKDIISNPVKDGVITLENKKSYQVNISFEEEVELQQGEFLKMKTKNNRDFYADFYGRNANDILEKLVFKKEGYNDFNLQIIQSKVIPNFYIQVKRTIETNGDFVTENADRKTIQVLSTKNRYKEVSVDIEFFAPIIIEDIIENQEKVVSVKKKGDGSIYTVTIRKEKLTDGKSVQLPIYAIEKEQKGERIGEITLIGDPLPYYLEPPSWWFTPQLNVVPYGNYKGLELDLEFYFFNEEKKYVFVENVNEDIVQDHSIDIEYPGDVFINLKEDIKKEGRKKVHFFDIYEGILVGDQIQKKENAKKVEIFLDIRGY</sequence>
<name>A0A250G018_9FLAO</name>
<protein>
    <recommendedName>
        <fullName evidence="3">Lipoprotein</fullName>
    </recommendedName>
</protein>
<dbReference type="RefSeq" id="WP_095916371.1">
    <property type="nucleotide sequence ID" value="NZ_CP022388.1"/>
</dbReference>